<keyword evidence="1" id="KW-0175">Coiled coil</keyword>
<evidence type="ECO:0000256" key="1">
    <source>
        <dbReference type="SAM" id="Coils"/>
    </source>
</evidence>
<accession>A0A916VHT8</accession>
<organism evidence="2 3">
    <name type="scientific">Lactobacillus corticis</name>
    <dbReference type="NCBI Taxonomy" id="2201249"/>
    <lineage>
        <taxon>Bacteria</taxon>
        <taxon>Bacillati</taxon>
        <taxon>Bacillota</taxon>
        <taxon>Bacilli</taxon>
        <taxon>Lactobacillales</taxon>
        <taxon>Lactobacillaceae</taxon>
        <taxon>Lactobacillus</taxon>
    </lineage>
</organism>
<dbReference type="Proteomes" id="UP000677218">
    <property type="component" value="Unassembled WGS sequence"/>
</dbReference>
<protein>
    <recommendedName>
        <fullName evidence="4">YtxH domain-containing protein</fullName>
    </recommendedName>
</protein>
<feature type="coiled-coil region" evidence="1">
    <location>
        <begin position="44"/>
        <end position="78"/>
    </location>
</feature>
<dbReference type="EMBL" id="BMAY01000003">
    <property type="protein sequence ID" value="GFZ26653.1"/>
    <property type="molecule type" value="Genomic_DNA"/>
</dbReference>
<proteinExistence type="predicted"/>
<name>A0A916VHT8_9LACO</name>
<gene>
    <name evidence="2" type="ORF">LCB40_05330</name>
</gene>
<reference evidence="2" key="1">
    <citation type="submission" date="2020-08" db="EMBL/GenBank/DDBJ databases">
        <title>Taxonomic study for Lactobacillus species isolated from hardwood bark.</title>
        <authorList>
            <person name="Tohno M."/>
            <person name="Tanizawa Y."/>
        </authorList>
    </citation>
    <scope>NUCLEOTIDE SEQUENCE</scope>
    <source>
        <strain evidence="2">B40</strain>
    </source>
</reference>
<dbReference type="RefSeq" id="WP_212780352.1">
    <property type="nucleotide sequence ID" value="NZ_BMAY01000003.1"/>
</dbReference>
<evidence type="ECO:0000313" key="3">
    <source>
        <dbReference type="Proteomes" id="UP000677218"/>
    </source>
</evidence>
<comment type="caution">
    <text evidence="2">The sequence shown here is derived from an EMBL/GenBank/DDBJ whole genome shotgun (WGS) entry which is preliminary data.</text>
</comment>
<dbReference type="AlphaFoldDB" id="A0A916VHT8"/>
<evidence type="ECO:0008006" key="4">
    <source>
        <dbReference type="Google" id="ProtNLM"/>
    </source>
</evidence>
<evidence type="ECO:0000313" key="2">
    <source>
        <dbReference type="EMBL" id="GFZ26653.1"/>
    </source>
</evidence>
<keyword evidence="3" id="KW-1185">Reference proteome</keyword>
<sequence length="97" mass="10558">MKHFTFGLGIGLAAGFVLSLLRDEDDKRLKDRIKEEATGFKAEASDLSRGLKNAQAAASDLQKELPAASAAMEEVADEVANFKKTTDFPTNKDQIDQ</sequence>